<accession>A0AC35G5G7</accession>
<dbReference type="WBParaSite" id="PS1159_v2.g23707.t1">
    <property type="protein sequence ID" value="PS1159_v2.g23707.t1"/>
    <property type="gene ID" value="PS1159_v2.g23707"/>
</dbReference>
<name>A0AC35G5G7_9BILA</name>
<sequence>MSLFVTFHSKPTIDNSRNSPEAHVIQGRPFTFHCPVNGYPLPKISWLKDHKIINVERDPGLRLIDNGQALEILSTQPIHKGLWTCQAENDAGDSEINVRLDVWTPPKAFVRAGKEGVTRPLGTSVTLFCNTTGNPTPNIQWTFEDRVLLHSPNGTQISEGNSRLDIPVLKLEDSGNYTCVAKNEVGIDDSSIVVDILVPSKIDREGVQLNQRLPSGQTLTLFCDVKGKPSPRVEWYANTTLIQHGQNPNIKIGEDGGYIEISNVTLSDQGIYRCVAINAAGNDTLDYNVDVDQKPSIMNSGTFQVLEGKVAKLVCNSTGEPTPKITWLRNGLRLETNIRYVIDKNILKIHDTRSDIDSGIYLCMAQNEAGSVQQAFTLEVLVTPKITSTSPNETIVAIGEPFSLRCGASGHPLPAITWELNNENIETSLTSEYRIEGDTLFVKELPQKGTSSFRCTVHNSAGLDEVEFTVKVIAPPVVNKEGIQTLNVSKTDPTVINCDVQVDLSDSEIEWQKDGIQISRDGNAKIDGKNLKIESTMLNDEGNYTCIAMNPAGNATQTTKLHVGGSFVLTNFIFVYY</sequence>
<proteinExistence type="predicted"/>
<evidence type="ECO:0000313" key="2">
    <source>
        <dbReference type="WBParaSite" id="PS1159_v2.g23707.t1"/>
    </source>
</evidence>
<protein>
    <submittedName>
        <fullName evidence="2">Ig-like domain-containing protein</fullName>
    </submittedName>
</protein>
<dbReference type="Proteomes" id="UP000887580">
    <property type="component" value="Unplaced"/>
</dbReference>
<evidence type="ECO:0000313" key="1">
    <source>
        <dbReference type="Proteomes" id="UP000887580"/>
    </source>
</evidence>
<reference evidence="2" key="1">
    <citation type="submission" date="2022-11" db="UniProtKB">
        <authorList>
            <consortium name="WormBaseParasite"/>
        </authorList>
    </citation>
    <scope>IDENTIFICATION</scope>
</reference>
<organism evidence="1 2">
    <name type="scientific">Panagrolaimus sp. PS1159</name>
    <dbReference type="NCBI Taxonomy" id="55785"/>
    <lineage>
        <taxon>Eukaryota</taxon>
        <taxon>Metazoa</taxon>
        <taxon>Ecdysozoa</taxon>
        <taxon>Nematoda</taxon>
        <taxon>Chromadorea</taxon>
        <taxon>Rhabditida</taxon>
        <taxon>Tylenchina</taxon>
        <taxon>Panagrolaimomorpha</taxon>
        <taxon>Panagrolaimoidea</taxon>
        <taxon>Panagrolaimidae</taxon>
        <taxon>Panagrolaimus</taxon>
    </lineage>
</organism>